<dbReference type="Proteomes" id="UP000814140">
    <property type="component" value="Unassembled WGS sequence"/>
</dbReference>
<gene>
    <name evidence="1" type="ORF">BV25DRAFT_1988290</name>
</gene>
<evidence type="ECO:0000313" key="2">
    <source>
        <dbReference type="Proteomes" id="UP000814140"/>
    </source>
</evidence>
<reference evidence="1" key="1">
    <citation type="submission" date="2021-03" db="EMBL/GenBank/DDBJ databases">
        <authorList>
            <consortium name="DOE Joint Genome Institute"/>
            <person name="Ahrendt S."/>
            <person name="Looney B.P."/>
            <person name="Miyauchi S."/>
            <person name="Morin E."/>
            <person name="Drula E."/>
            <person name="Courty P.E."/>
            <person name="Chicoki N."/>
            <person name="Fauchery L."/>
            <person name="Kohler A."/>
            <person name="Kuo A."/>
            <person name="Labutti K."/>
            <person name="Pangilinan J."/>
            <person name="Lipzen A."/>
            <person name="Riley R."/>
            <person name="Andreopoulos W."/>
            <person name="He G."/>
            <person name="Johnson J."/>
            <person name="Barry K.W."/>
            <person name="Grigoriev I.V."/>
            <person name="Nagy L."/>
            <person name="Hibbett D."/>
            <person name="Henrissat B."/>
            <person name="Matheny P.B."/>
            <person name="Labbe J."/>
            <person name="Martin F."/>
        </authorList>
    </citation>
    <scope>NUCLEOTIDE SEQUENCE</scope>
    <source>
        <strain evidence="1">HHB10654</strain>
    </source>
</reference>
<comment type="caution">
    <text evidence="1">The sequence shown here is derived from an EMBL/GenBank/DDBJ whole genome shotgun (WGS) entry which is preliminary data.</text>
</comment>
<protein>
    <submittedName>
        <fullName evidence="1">Uncharacterized protein</fullName>
    </submittedName>
</protein>
<reference evidence="1" key="2">
    <citation type="journal article" date="2022" name="New Phytol.">
        <title>Evolutionary transition to the ectomycorrhizal habit in the genomes of a hyperdiverse lineage of mushroom-forming fungi.</title>
        <authorList>
            <person name="Looney B."/>
            <person name="Miyauchi S."/>
            <person name="Morin E."/>
            <person name="Drula E."/>
            <person name="Courty P.E."/>
            <person name="Kohler A."/>
            <person name="Kuo A."/>
            <person name="LaButti K."/>
            <person name="Pangilinan J."/>
            <person name="Lipzen A."/>
            <person name="Riley R."/>
            <person name="Andreopoulos W."/>
            <person name="He G."/>
            <person name="Johnson J."/>
            <person name="Nolan M."/>
            <person name="Tritt A."/>
            <person name="Barry K.W."/>
            <person name="Grigoriev I.V."/>
            <person name="Nagy L.G."/>
            <person name="Hibbett D."/>
            <person name="Henrissat B."/>
            <person name="Matheny P.B."/>
            <person name="Labbe J."/>
            <person name="Martin F.M."/>
        </authorList>
    </citation>
    <scope>NUCLEOTIDE SEQUENCE</scope>
    <source>
        <strain evidence="1">HHB10654</strain>
    </source>
</reference>
<dbReference type="EMBL" id="MU277192">
    <property type="protein sequence ID" value="KAI0066532.1"/>
    <property type="molecule type" value="Genomic_DNA"/>
</dbReference>
<sequence>MAPSADREKAGEPSKPRRRPGRVPVSCAECRRLKLRCDRKVPCETCTKRGCAAICPNGSLATGKANNNKYVLANTEELHARIERMTRRIRELEHGLGSLQSTISDTPHPLLGEDRMDSEGLPATPVRTSNPESVPEPVEEEVIDSLGTLSIGPRGDTTFYGATARGEYLLQAARTAPVRSFFECTRLHERILSVPFPEAASNVDDEVRQMVIGHLPSLDEARALCDLFMVNATYLSSSVTRAELDAALETVYFSKATPDGVPASHLLGLLFVIMAIAKLFTTGANYSVDAHDYFVLSRVSLTFDSPIITTTVTSVQTMVRELEQSAHHGVADRLQCYMAQYLEMSDVSLIPTGCAKAWMYLGLAMKMAHSIGLHLKSARFRLSEAESERRSRVFWHLFTIDSWSSFTFGRPPSTAMNFIDSDLPKDEGHQLSDGTSAKSFPNWSYLFVQLLHQVMTTAFSAKLPQYSTILDLDRKLRDFHVPDYLRPQPSNASDPPSSFLDLKRWLVLSNKEWALLNIHRAYFAQAMRERPIDPLKHKYGLSVMALYRSAYRLVECCRSTMMTAPTIFFRSNLACSKVLSAAIVLCLLVCSAPASNLAAPALEVLDRACEIFQHDVELGSLLASENADAVRNLHRQAHEAMDKNEVPGRSPLSSDELDRLCGKTRVVTCAPSPAVDDQILSDYRALCGVSVSLSVSPSIPSFAFADVPSTSTSQYASSAGPAYPPQPRVQPQSQPMQEVSLTGVGSSMRSGSQTFQGAPPGFEFGQNGQGPYILDASWQDFAQQLGF</sequence>
<name>A0ACB8TDN6_9AGAM</name>
<keyword evidence="2" id="KW-1185">Reference proteome</keyword>
<organism evidence="1 2">
    <name type="scientific">Artomyces pyxidatus</name>
    <dbReference type="NCBI Taxonomy" id="48021"/>
    <lineage>
        <taxon>Eukaryota</taxon>
        <taxon>Fungi</taxon>
        <taxon>Dikarya</taxon>
        <taxon>Basidiomycota</taxon>
        <taxon>Agaricomycotina</taxon>
        <taxon>Agaricomycetes</taxon>
        <taxon>Russulales</taxon>
        <taxon>Auriscalpiaceae</taxon>
        <taxon>Artomyces</taxon>
    </lineage>
</organism>
<evidence type="ECO:0000313" key="1">
    <source>
        <dbReference type="EMBL" id="KAI0066532.1"/>
    </source>
</evidence>
<accession>A0ACB8TDN6</accession>
<proteinExistence type="predicted"/>